<sequence length="126" mass="15267">MAQVTKDWFVFNILDEILNQYWELTKLVLNTESMDNNEKQYWFDILPSMTDEQVDRLFDILETERKKLEDLELKYQEEIKTLNEKHLIEWQEFQVKENKEKIKKAESDDKENSSSADDVLKMLDDL</sequence>
<comment type="caution">
    <text evidence="3">The sequence shown here is derived from an EMBL/GenBank/DDBJ whole genome shotgun (WGS) entry which is preliminary data.</text>
</comment>
<protein>
    <submittedName>
        <fullName evidence="3">Tetratricopeptide TPR_3</fullName>
    </submittedName>
</protein>
<feature type="coiled-coil region" evidence="1">
    <location>
        <begin position="54"/>
        <end position="85"/>
    </location>
</feature>
<gene>
    <name evidence="3" type="ORF">ACD_4C00245G0005</name>
</gene>
<dbReference type="EMBL" id="AMFJ01000761">
    <property type="protein sequence ID" value="EKE26551.1"/>
    <property type="molecule type" value="Genomic_DNA"/>
</dbReference>
<keyword evidence="1" id="KW-0175">Coiled coil</keyword>
<reference evidence="3" key="1">
    <citation type="journal article" date="2012" name="Science">
        <title>Fermentation, hydrogen, and sulfur metabolism in multiple uncultivated bacterial phyla.</title>
        <authorList>
            <person name="Wrighton K.C."/>
            <person name="Thomas B.C."/>
            <person name="Sharon I."/>
            <person name="Miller C.S."/>
            <person name="Castelle C.J."/>
            <person name="VerBerkmoes N.C."/>
            <person name="Wilkins M.J."/>
            <person name="Hettich R.L."/>
            <person name="Lipton M.S."/>
            <person name="Williams K.H."/>
            <person name="Long P.E."/>
            <person name="Banfield J.F."/>
        </authorList>
    </citation>
    <scope>NUCLEOTIDE SEQUENCE [LARGE SCALE GENOMIC DNA]</scope>
</reference>
<name>K2F651_9BACT</name>
<evidence type="ECO:0000256" key="2">
    <source>
        <dbReference type="SAM" id="MobiDB-lite"/>
    </source>
</evidence>
<proteinExistence type="predicted"/>
<feature type="region of interest" description="Disordered" evidence="2">
    <location>
        <begin position="101"/>
        <end position="126"/>
    </location>
</feature>
<evidence type="ECO:0000256" key="1">
    <source>
        <dbReference type="SAM" id="Coils"/>
    </source>
</evidence>
<accession>K2F651</accession>
<organism evidence="3">
    <name type="scientific">uncultured bacterium</name>
    <name type="common">gcode 4</name>
    <dbReference type="NCBI Taxonomy" id="1234023"/>
    <lineage>
        <taxon>Bacteria</taxon>
        <taxon>environmental samples</taxon>
    </lineage>
</organism>
<evidence type="ECO:0000313" key="3">
    <source>
        <dbReference type="EMBL" id="EKE26551.1"/>
    </source>
</evidence>
<dbReference type="AlphaFoldDB" id="K2F651"/>